<protein>
    <submittedName>
        <fullName evidence="2">DNA polymerase I A, chloroplastic/mitochondrial</fullName>
    </submittedName>
</protein>
<gene>
    <name evidence="2" type="ORF">KUF71_003763</name>
</gene>
<reference evidence="2" key="1">
    <citation type="submission" date="2021-07" db="EMBL/GenBank/DDBJ databases">
        <authorList>
            <person name="Catto M.A."/>
            <person name="Jacobson A."/>
            <person name="Kennedy G."/>
            <person name="Labadie P."/>
            <person name="Hunt B.G."/>
            <person name="Srinivasan R."/>
        </authorList>
    </citation>
    <scope>NUCLEOTIDE SEQUENCE</scope>
    <source>
        <strain evidence="2">PL_HMW_Pooled</strain>
        <tissue evidence="2">Head</tissue>
    </source>
</reference>
<dbReference type="AlphaFoldDB" id="A0AAE1GUG2"/>
<dbReference type="Proteomes" id="UP001219518">
    <property type="component" value="Unassembled WGS sequence"/>
</dbReference>
<evidence type="ECO:0000313" key="3">
    <source>
        <dbReference type="Proteomes" id="UP001219518"/>
    </source>
</evidence>
<keyword evidence="3" id="KW-1185">Reference proteome</keyword>
<feature type="non-terminal residue" evidence="2">
    <location>
        <position position="95"/>
    </location>
</feature>
<feature type="compositionally biased region" description="Low complexity" evidence="1">
    <location>
        <begin position="8"/>
        <end position="20"/>
    </location>
</feature>
<organism evidence="2 3">
    <name type="scientific">Frankliniella fusca</name>
    <dbReference type="NCBI Taxonomy" id="407009"/>
    <lineage>
        <taxon>Eukaryota</taxon>
        <taxon>Metazoa</taxon>
        <taxon>Ecdysozoa</taxon>
        <taxon>Arthropoda</taxon>
        <taxon>Hexapoda</taxon>
        <taxon>Insecta</taxon>
        <taxon>Pterygota</taxon>
        <taxon>Neoptera</taxon>
        <taxon>Paraneoptera</taxon>
        <taxon>Thysanoptera</taxon>
        <taxon>Terebrantia</taxon>
        <taxon>Thripoidea</taxon>
        <taxon>Thripidae</taxon>
        <taxon>Frankliniella</taxon>
    </lineage>
</organism>
<accession>A0AAE1GUG2</accession>
<name>A0AAE1GUG2_9NEOP</name>
<proteinExistence type="predicted"/>
<reference evidence="2" key="2">
    <citation type="journal article" date="2023" name="BMC Genomics">
        <title>Pest status, molecular evolution, and epigenetic factors derived from the genome assembly of Frankliniella fusca, a thysanopteran phytovirus vector.</title>
        <authorList>
            <person name="Catto M.A."/>
            <person name="Labadie P.E."/>
            <person name="Jacobson A.L."/>
            <person name="Kennedy G.G."/>
            <person name="Srinivasan R."/>
            <person name="Hunt B.G."/>
        </authorList>
    </citation>
    <scope>NUCLEOTIDE SEQUENCE</scope>
    <source>
        <strain evidence="2">PL_HMW_Pooled</strain>
    </source>
</reference>
<evidence type="ECO:0000313" key="2">
    <source>
        <dbReference type="EMBL" id="KAK3909164.1"/>
    </source>
</evidence>
<dbReference type="EMBL" id="JAHWGI010000085">
    <property type="protein sequence ID" value="KAK3909164.1"/>
    <property type="molecule type" value="Genomic_DNA"/>
</dbReference>
<evidence type="ECO:0000256" key="1">
    <source>
        <dbReference type="SAM" id="MobiDB-lite"/>
    </source>
</evidence>
<feature type="region of interest" description="Disordered" evidence="1">
    <location>
        <begin position="1"/>
        <end position="20"/>
    </location>
</feature>
<sequence length="95" mass="10250">RALPGEVATAATAASTGSTTPRIPSLLSIAAFPEKGHPVGDDLSTEKKGQKFFRPKLVISEQSSTRPVAHKMQERLVRTCAARCDRIASYSSDMY</sequence>
<comment type="caution">
    <text evidence="2">The sequence shown here is derived from an EMBL/GenBank/DDBJ whole genome shotgun (WGS) entry which is preliminary data.</text>
</comment>